<gene>
    <name evidence="4" type="ORF">SM124_19995</name>
</gene>
<name>A0ABU5J3U0_9BACI</name>
<organism evidence="4 5">
    <name type="scientific">Robertmurraya mangrovi</name>
    <dbReference type="NCBI Taxonomy" id="3098077"/>
    <lineage>
        <taxon>Bacteria</taxon>
        <taxon>Bacillati</taxon>
        <taxon>Bacillota</taxon>
        <taxon>Bacilli</taxon>
        <taxon>Bacillales</taxon>
        <taxon>Bacillaceae</taxon>
        <taxon>Robertmurraya</taxon>
    </lineage>
</organism>
<evidence type="ECO:0000313" key="4">
    <source>
        <dbReference type="EMBL" id="MDZ5474007.1"/>
    </source>
</evidence>
<dbReference type="Gene3D" id="3.30.750.24">
    <property type="entry name" value="STAS domain"/>
    <property type="match status" value="1"/>
</dbReference>
<dbReference type="PROSITE" id="PS50801">
    <property type="entry name" value="STAS"/>
    <property type="match status" value="1"/>
</dbReference>
<sequence length="342" mass="38518">MSNENTLNSKTCIEGINFEWQIENGRFLFEKDDAVLFWISTAMKSFFDTLEEVAGQDASDVVLETTGFRQGLVVGTYFKSLNKSLSEIADNLTLIYGSAGWGYFTITQIDKETTTATLRLKDSWEYKINREQEKEKSGNFLPGHFAGLLTGLFETNMGYRILNDQLNGHDFTEIEFFPSIKTVENNIHDLARRKQALQIQHLEEAVEKRTRELNELVNELSSPIIPVLDGIVVVPLLGKYDEIRSEVVIQKTLTNLPKLQVDYLVLDLTGLSKNICSYTVEFLNKLASAASLIGTKTILVGISPELGIAISSTNFELSKFNCFTNLQHGIYYALSQQGRQIL</sequence>
<dbReference type="InterPro" id="IPR051932">
    <property type="entry name" value="Bact_StressResp_Reg"/>
</dbReference>
<keyword evidence="5" id="KW-1185">Reference proteome</keyword>
<evidence type="ECO:0000256" key="2">
    <source>
        <dbReference type="SAM" id="Coils"/>
    </source>
</evidence>
<feature type="domain" description="STAS" evidence="3">
    <location>
        <begin position="221"/>
        <end position="333"/>
    </location>
</feature>
<dbReference type="RefSeq" id="WP_322448298.1">
    <property type="nucleotide sequence ID" value="NZ_JAXOFX010000018.1"/>
</dbReference>
<dbReference type="EMBL" id="JAXOFX010000018">
    <property type="protein sequence ID" value="MDZ5474007.1"/>
    <property type="molecule type" value="Genomic_DNA"/>
</dbReference>
<keyword evidence="1" id="KW-0597">Phosphoprotein</keyword>
<dbReference type="CDD" id="cd07041">
    <property type="entry name" value="STAS_RsbR_RsbS_like"/>
    <property type="match status" value="1"/>
</dbReference>
<keyword evidence="2" id="KW-0175">Coiled coil</keyword>
<dbReference type="Gene3D" id="3.30.1380.20">
    <property type="entry name" value="Trafficking protein particle complex subunit 3"/>
    <property type="match status" value="1"/>
</dbReference>
<dbReference type="PANTHER" id="PTHR33745:SF3">
    <property type="entry name" value="RSBT CO-ANTAGONIST PROTEIN RSBRC"/>
    <property type="match status" value="1"/>
</dbReference>
<feature type="coiled-coil region" evidence="2">
    <location>
        <begin position="180"/>
        <end position="219"/>
    </location>
</feature>
<dbReference type="Pfam" id="PF01740">
    <property type="entry name" value="STAS"/>
    <property type="match status" value="1"/>
</dbReference>
<dbReference type="Proteomes" id="UP001290455">
    <property type="component" value="Unassembled WGS sequence"/>
</dbReference>
<accession>A0ABU5J3U0</accession>
<evidence type="ECO:0000256" key="1">
    <source>
        <dbReference type="ARBA" id="ARBA00022553"/>
    </source>
</evidence>
<dbReference type="InterPro" id="IPR036513">
    <property type="entry name" value="STAS_dom_sf"/>
</dbReference>
<dbReference type="InterPro" id="IPR002645">
    <property type="entry name" value="STAS_dom"/>
</dbReference>
<evidence type="ECO:0000259" key="3">
    <source>
        <dbReference type="PROSITE" id="PS50801"/>
    </source>
</evidence>
<proteinExistence type="predicted"/>
<dbReference type="SUPFAM" id="SSF111126">
    <property type="entry name" value="Ligand-binding domain in the NO signalling and Golgi transport"/>
    <property type="match status" value="1"/>
</dbReference>
<comment type="caution">
    <text evidence="4">The sequence shown here is derived from an EMBL/GenBank/DDBJ whole genome shotgun (WGS) entry which is preliminary data.</text>
</comment>
<evidence type="ECO:0000313" key="5">
    <source>
        <dbReference type="Proteomes" id="UP001290455"/>
    </source>
</evidence>
<dbReference type="PANTHER" id="PTHR33745">
    <property type="entry name" value="RSBT ANTAGONIST PROTEIN RSBS-RELATED"/>
    <property type="match status" value="1"/>
</dbReference>
<dbReference type="InterPro" id="IPR024096">
    <property type="entry name" value="NO_sig/Golgi_transp_ligand-bd"/>
</dbReference>
<protein>
    <submittedName>
        <fullName evidence="4">STAS domain-containing protein</fullName>
    </submittedName>
</protein>
<reference evidence="4 5" key="1">
    <citation type="submission" date="2023-11" db="EMBL/GenBank/DDBJ databases">
        <title>Bacillus jintuensis, isolated from a mudflat on the Beibu Gulf coast.</title>
        <authorList>
            <person name="Li M."/>
        </authorList>
    </citation>
    <scope>NUCLEOTIDE SEQUENCE [LARGE SCALE GENOMIC DNA]</scope>
    <source>
        <strain evidence="4 5">31A1R</strain>
    </source>
</reference>
<dbReference type="SUPFAM" id="SSF52091">
    <property type="entry name" value="SpoIIaa-like"/>
    <property type="match status" value="1"/>
</dbReference>